<dbReference type="Pfam" id="PF00656">
    <property type="entry name" value="Peptidase_C14"/>
    <property type="match status" value="1"/>
</dbReference>
<dbReference type="InterPro" id="IPR005532">
    <property type="entry name" value="SUMF_dom"/>
</dbReference>
<dbReference type="RefSeq" id="WP_132461138.1">
    <property type="nucleotide sequence ID" value="NZ_SLXP01000002.1"/>
</dbReference>
<name>A0A4R2Q3H8_9RHOB</name>
<dbReference type="SUPFAM" id="SSF56436">
    <property type="entry name" value="C-type lectin-like"/>
    <property type="match status" value="1"/>
</dbReference>
<dbReference type="InterPro" id="IPR016187">
    <property type="entry name" value="CTDL_fold"/>
</dbReference>
<dbReference type="EMBL" id="SLXP01000002">
    <property type="protein sequence ID" value="TCP43303.1"/>
    <property type="molecule type" value="Genomic_DNA"/>
</dbReference>
<feature type="domain" description="Caspase family p20" evidence="2">
    <location>
        <begin position="20"/>
        <end position="97"/>
    </location>
</feature>
<protein>
    <submittedName>
        <fullName evidence="3">Putative caspase-like protein</fullName>
    </submittedName>
</protein>
<evidence type="ECO:0000259" key="2">
    <source>
        <dbReference type="PROSITE" id="PS50208"/>
    </source>
</evidence>
<comment type="caution">
    <text evidence="3">The sequence shown here is derived from an EMBL/GenBank/DDBJ whole genome shotgun (WGS) entry which is preliminary data.</text>
</comment>
<dbReference type="InterPro" id="IPR011600">
    <property type="entry name" value="Pept_C14_caspase"/>
</dbReference>
<dbReference type="PANTHER" id="PTHR22576">
    <property type="entry name" value="MUCOSA ASSOCIATED LYMPHOID TISSUE LYMPHOMA TRANSLOCATION PROTEIN 1/PARACASPASE"/>
    <property type="match status" value="1"/>
</dbReference>
<dbReference type="InterPro" id="IPR052039">
    <property type="entry name" value="Caspase-related_regulators"/>
</dbReference>
<feature type="compositionally biased region" description="Low complexity" evidence="1">
    <location>
        <begin position="313"/>
        <end position="328"/>
    </location>
</feature>
<dbReference type="PANTHER" id="PTHR22576:SF37">
    <property type="entry name" value="MUCOSA-ASSOCIATED LYMPHOID TISSUE LYMPHOMA TRANSLOCATION PROTEIN 1"/>
    <property type="match status" value="1"/>
</dbReference>
<evidence type="ECO:0000313" key="3">
    <source>
        <dbReference type="EMBL" id="TCP43303.1"/>
    </source>
</evidence>
<dbReference type="Gene3D" id="3.90.1580.10">
    <property type="entry name" value="paralog of FGE (formylglycine-generating enzyme)"/>
    <property type="match status" value="1"/>
</dbReference>
<dbReference type="GO" id="GO:0004197">
    <property type="term" value="F:cysteine-type endopeptidase activity"/>
    <property type="evidence" value="ECO:0007669"/>
    <property type="project" value="InterPro"/>
</dbReference>
<dbReference type="GO" id="GO:0006508">
    <property type="term" value="P:proteolysis"/>
    <property type="evidence" value="ECO:0007669"/>
    <property type="project" value="InterPro"/>
</dbReference>
<dbReference type="InterPro" id="IPR042095">
    <property type="entry name" value="SUMF_sf"/>
</dbReference>
<reference evidence="3 4" key="1">
    <citation type="submission" date="2019-03" db="EMBL/GenBank/DDBJ databases">
        <title>Genomic Encyclopedia of Type Strains, Phase IV (KMG-IV): sequencing the most valuable type-strain genomes for metagenomic binning, comparative biology and taxonomic classification.</title>
        <authorList>
            <person name="Goeker M."/>
        </authorList>
    </citation>
    <scope>NUCLEOTIDE SEQUENCE [LARGE SCALE GENOMIC DNA]</scope>
    <source>
        <strain evidence="3 4">DSM 18063</strain>
    </source>
</reference>
<evidence type="ECO:0000313" key="4">
    <source>
        <dbReference type="Proteomes" id="UP000294835"/>
    </source>
</evidence>
<dbReference type="Gene3D" id="3.40.50.1460">
    <property type="match status" value="1"/>
</dbReference>
<organism evidence="3 4">
    <name type="scientific">Rhodovulum marinum</name>
    <dbReference type="NCBI Taxonomy" id="320662"/>
    <lineage>
        <taxon>Bacteria</taxon>
        <taxon>Pseudomonadati</taxon>
        <taxon>Pseudomonadota</taxon>
        <taxon>Alphaproteobacteria</taxon>
        <taxon>Rhodobacterales</taxon>
        <taxon>Paracoccaceae</taxon>
        <taxon>Rhodovulum</taxon>
    </lineage>
</organism>
<accession>A0A4R2Q3H8</accession>
<dbReference type="InterPro" id="IPR001309">
    <property type="entry name" value="Pept_C14_p20"/>
</dbReference>
<proteinExistence type="predicted"/>
<dbReference type="AlphaFoldDB" id="A0A4R2Q3H8"/>
<dbReference type="Pfam" id="PF03781">
    <property type="entry name" value="FGE-sulfatase"/>
    <property type="match status" value="1"/>
</dbReference>
<dbReference type="InterPro" id="IPR029030">
    <property type="entry name" value="Caspase-like_dom_sf"/>
</dbReference>
<dbReference type="OrthoDB" id="9816009at2"/>
<feature type="region of interest" description="Disordered" evidence="1">
    <location>
        <begin position="310"/>
        <end position="337"/>
    </location>
</feature>
<dbReference type="PROSITE" id="PS50208">
    <property type="entry name" value="CASPASE_P20"/>
    <property type="match status" value="1"/>
</dbReference>
<evidence type="ECO:0000256" key="1">
    <source>
        <dbReference type="SAM" id="MobiDB-lite"/>
    </source>
</evidence>
<keyword evidence="4" id="KW-1185">Reference proteome</keyword>
<sequence length="606" mass="64187">MRIIIGIVLLVMSALPGLADRRVALVIGNGAYRAAPELPNPTNDARAITAALEEIGFEVTAGLDLDGAGLRAAIRDFSRRAEGADLALFFYAGHGIQMAGRNYLIPTDAALEREGDVELYAMPLDLVIAGMERSAKTNVVLLDACRDNPFETQLARSMGRARSAALLGRGLAPVETVGGIFVGFATDPGKVAYDGAGDHSPFTEAVLDHVATEGLEINQMMTRVRADVFDTTAGRQRPWSTSSLLRELYLTPAEAPPPDDTERDIALWQALGEAAGPAGYRAYLDAFPRGIFAEVARARLGQFETAALVPDRGTAPPEAPAEVEAPPVETAPPPAGPTRDCAACPELVALPGGETVLGATEAGAPAAEKPATPQTLAPFLMAAREVSVGLVRRYEAETGQQVPRGCYVWTPDGRMRKDAAAFWGAPGYPVNDASPAACLNWEDAVRLTAWLNEQAPGAGYRLPTEGEFEYALKAGGDGPFPWEGGAEAACAHANAADAESRFRWRNTACADGAPEIAARGSYPANAFGLFDLSGNLWEWTADCWNDSHAGAPADGRARTDGRCASRVLRGGSWDDPPANLRVTYRVGIPATQRQANVGMRVVRDAP</sequence>
<dbReference type="SUPFAM" id="SSF52129">
    <property type="entry name" value="Caspase-like"/>
    <property type="match status" value="1"/>
</dbReference>
<gene>
    <name evidence="3" type="ORF">EV662_102501</name>
</gene>
<dbReference type="Proteomes" id="UP000294835">
    <property type="component" value="Unassembled WGS sequence"/>
</dbReference>